<reference evidence="2" key="1">
    <citation type="submission" date="2020-05" db="EMBL/GenBank/DDBJ databases">
        <title>Mycena genomes resolve the evolution of fungal bioluminescence.</title>
        <authorList>
            <person name="Tsai I.J."/>
        </authorList>
    </citation>
    <scope>NUCLEOTIDE SEQUENCE</scope>
    <source>
        <strain evidence="2">160909Yilan</strain>
    </source>
</reference>
<feature type="transmembrane region" description="Helical" evidence="1">
    <location>
        <begin position="563"/>
        <end position="582"/>
    </location>
</feature>
<feature type="transmembrane region" description="Helical" evidence="1">
    <location>
        <begin position="442"/>
        <end position="467"/>
    </location>
</feature>
<dbReference type="InterPro" id="IPR036188">
    <property type="entry name" value="FAD/NAD-bd_sf"/>
</dbReference>
<evidence type="ECO:0000313" key="3">
    <source>
        <dbReference type="Proteomes" id="UP000623467"/>
    </source>
</evidence>
<keyword evidence="2" id="KW-0560">Oxidoreductase</keyword>
<comment type="caution">
    <text evidence="2">The sequence shown here is derived from an EMBL/GenBank/DDBJ whole genome shotgun (WGS) entry which is preliminary data.</text>
</comment>
<keyword evidence="2" id="KW-0503">Monooxygenase</keyword>
<dbReference type="Gene3D" id="3.50.50.60">
    <property type="entry name" value="FAD/NAD(P)-binding domain"/>
    <property type="match status" value="1"/>
</dbReference>
<organism evidence="2 3">
    <name type="scientific">Mycena sanguinolenta</name>
    <dbReference type="NCBI Taxonomy" id="230812"/>
    <lineage>
        <taxon>Eukaryota</taxon>
        <taxon>Fungi</taxon>
        <taxon>Dikarya</taxon>
        <taxon>Basidiomycota</taxon>
        <taxon>Agaricomycotina</taxon>
        <taxon>Agaricomycetes</taxon>
        <taxon>Agaricomycetidae</taxon>
        <taxon>Agaricales</taxon>
        <taxon>Marasmiineae</taxon>
        <taxon>Mycenaceae</taxon>
        <taxon>Mycena</taxon>
    </lineage>
</organism>
<evidence type="ECO:0000256" key="1">
    <source>
        <dbReference type="SAM" id="Phobius"/>
    </source>
</evidence>
<keyword evidence="1" id="KW-1133">Transmembrane helix</keyword>
<dbReference type="AlphaFoldDB" id="A0A8H7CUS2"/>
<sequence length="667" mass="73616">MDISMFYNSRQGIPLSCIPHAGQHFIKRHGYGIIFIDRQMAIEVLYNNLKDKSKVLVDKRVVTVTPLANGVQVTTKDGATYTGDILVGADGVHSTIRKEMWRLDDELAPGRFPQADRTDVPCDYHCMFGISKNVIGLNKSSAQTVLGHNNSYLVVDGPGSRTYWFLFSKNERRLRGMEKEIPRSFTNEEEEGIGREALERPYNLQSDVRRSVYEPYVGRLDRDSGICQHGMVFGRTIITGDAVHKFNPISGLGGNNALETAATLTTELVIMLKALPPGQRPSDVDITAAFQRTQDCRRAPVTEAVDISHQQQSILACETLLFKVLTRIIIPLLGVELTFERFADSFVPARRLPMLPMPKRPRFEPFHDELPAKPLGGLRFSILISTGLFSGLLCAAVNGEHRSPLFLFPNSGSDPLQSAYLFPILVVWTLESYRNGNTISLVSFPAVFGVASQLVGLGIVAPIYFLLSVWSNARNMYARAVGRPIPVAVARTILPAVFLSLAVSFVSTPGGPILHSPIHLPCASLPVLVSFHTYIAKRLLELNSPPDAFDMYKKADVKPLRNAYMASFLLSACAHIALLFLPKDASSLQSQLSAPLSKNNDFTIFALATAIFCLHSVYELRRTGWATTKQALVAALAVLVSQPLVGPVAVYAAVWYWREGVWSQDVS</sequence>
<gene>
    <name evidence="2" type="ORF">MSAN_01667800</name>
</gene>
<proteinExistence type="predicted"/>
<feature type="transmembrane region" description="Helical" evidence="1">
    <location>
        <begin position="602"/>
        <end position="620"/>
    </location>
</feature>
<dbReference type="PRINTS" id="PR00420">
    <property type="entry name" value="RNGMNOXGNASE"/>
</dbReference>
<accession>A0A8H7CUS2</accession>
<dbReference type="Proteomes" id="UP000623467">
    <property type="component" value="Unassembled WGS sequence"/>
</dbReference>
<keyword evidence="3" id="KW-1185">Reference proteome</keyword>
<keyword evidence="1" id="KW-0812">Transmembrane</keyword>
<dbReference type="InterPro" id="IPR050562">
    <property type="entry name" value="FAD_mOase_fung"/>
</dbReference>
<dbReference type="GO" id="GO:0004497">
    <property type="term" value="F:monooxygenase activity"/>
    <property type="evidence" value="ECO:0007669"/>
    <property type="project" value="UniProtKB-KW"/>
</dbReference>
<dbReference type="SUPFAM" id="SSF51905">
    <property type="entry name" value="FAD/NAD(P)-binding domain"/>
    <property type="match status" value="1"/>
</dbReference>
<dbReference type="OrthoDB" id="2913423at2759"/>
<evidence type="ECO:0000313" key="2">
    <source>
        <dbReference type="EMBL" id="KAF7351055.1"/>
    </source>
</evidence>
<feature type="transmembrane region" description="Helical" evidence="1">
    <location>
        <begin position="632"/>
        <end position="657"/>
    </location>
</feature>
<keyword evidence="1" id="KW-0472">Membrane</keyword>
<dbReference type="PANTHER" id="PTHR47356">
    <property type="entry name" value="FAD-DEPENDENT MONOOXYGENASE ASQG-RELATED"/>
    <property type="match status" value="1"/>
</dbReference>
<protein>
    <submittedName>
        <fullName evidence="2">Monooxygenase FAD-binding protein</fullName>
    </submittedName>
</protein>
<name>A0A8H7CUS2_9AGAR</name>
<dbReference type="EMBL" id="JACAZH010000014">
    <property type="protein sequence ID" value="KAF7351055.1"/>
    <property type="molecule type" value="Genomic_DNA"/>
</dbReference>
<dbReference type="PANTHER" id="PTHR47356:SF2">
    <property type="entry name" value="FAD-BINDING DOMAIN-CONTAINING PROTEIN-RELATED"/>
    <property type="match status" value="1"/>
</dbReference>